<gene>
    <name evidence="2" type="ORF">NCTC10476_03308</name>
</gene>
<evidence type="ECO:0000313" key="3">
    <source>
        <dbReference type="Proteomes" id="UP000255169"/>
    </source>
</evidence>
<dbReference type="EMBL" id="UHJG01000001">
    <property type="protein sequence ID" value="SUQ01923.1"/>
    <property type="molecule type" value="Genomic_DNA"/>
</dbReference>
<dbReference type="Gene3D" id="2.30.300.10">
    <property type="entry name" value="Baseplate protein-like domain - beta roll fold"/>
    <property type="match status" value="1"/>
</dbReference>
<dbReference type="Proteomes" id="UP000255169">
    <property type="component" value="Unassembled WGS sequence"/>
</dbReference>
<dbReference type="AlphaFoldDB" id="A0A380QTR9"/>
<proteinExistence type="predicted"/>
<accession>A0A380QTR9</accession>
<dbReference type="Pfam" id="PF21683">
    <property type="entry name" value="GpP-like_1st"/>
    <property type="match status" value="1"/>
</dbReference>
<organism evidence="2 3">
    <name type="scientific">Yersinia ruckeri</name>
    <dbReference type="NCBI Taxonomy" id="29486"/>
    <lineage>
        <taxon>Bacteria</taxon>
        <taxon>Pseudomonadati</taxon>
        <taxon>Pseudomonadota</taxon>
        <taxon>Gammaproteobacteria</taxon>
        <taxon>Enterobacterales</taxon>
        <taxon>Yersiniaceae</taxon>
        <taxon>Yersinia</taxon>
    </lineage>
</organism>
<feature type="domain" description="Baseplate hub protein gp44-like N-terminal" evidence="1">
    <location>
        <begin position="2"/>
        <end position="32"/>
    </location>
</feature>
<evidence type="ECO:0000259" key="1">
    <source>
        <dbReference type="Pfam" id="PF21683"/>
    </source>
</evidence>
<sequence>MLGQDVVVTGYIDRWAPMISKTRHEVRATGRSNARIWSIAPLNGPIT</sequence>
<dbReference type="SUPFAM" id="SSF69279">
    <property type="entry name" value="Phage tail proteins"/>
    <property type="match status" value="1"/>
</dbReference>
<keyword evidence="3" id="KW-1185">Reference proteome</keyword>
<evidence type="ECO:0000313" key="2">
    <source>
        <dbReference type="EMBL" id="SUQ01923.1"/>
    </source>
</evidence>
<dbReference type="InterPro" id="IPR049354">
    <property type="entry name" value="GpP-like_N"/>
</dbReference>
<reference evidence="2 3" key="1">
    <citation type="submission" date="2018-06" db="EMBL/GenBank/DDBJ databases">
        <authorList>
            <consortium name="Pathogen Informatics"/>
            <person name="Doyle S."/>
        </authorList>
    </citation>
    <scope>NUCLEOTIDE SEQUENCE [LARGE SCALE GENOMIC DNA]</scope>
    <source>
        <strain evidence="2 3">NCTC10476</strain>
    </source>
</reference>
<protein>
    <submittedName>
        <fullName evidence="2">Mu P family protein</fullName>
    </submittedName>
</protein>
<name>A0A380QTR9_YERRU</name>